<comment type="caution">
    <text evidence="1">The sequence shown here is derived from an EMBL/GenBank/DDBJ whole genome shotgun (WGS) entry which is preliminary data.</text>
</comment>
<dbReference type="HOGENOM" id="CLU_3277535_0_0_9"/>
<organism evidence="1 2">
    <name type="scientific">Streptococcus sanguinis SK330</name>
    <dbReference type="NCBI Taxonomy" id="888813"/>
    <lineage>
        <taxon>Bacteria</taxon>
        <taxon>Bacillati</taxon>
        <taxon>Bacillota</taxon>
        <taxon>Bacilli</taxon>
        <taxon>Lactobacillales</taxon>
        <taxon>Streptococcaceae</taxon>
        <taxon>Streptococcus</taxon>
    </lineage>
</organism>
<dbReference type="EMBL" id="AFBD01000012">
    <property type="protein sequence ID" value="EGF12643.1"/>
    <property type="molecule type" value="Genomic_DNA"/>
</dbReference>
<name>F2CAN7_STRSA</name>
<evidence type="ECO:0000313" key="2">
    <source>
        <dbReference type="Proteomes" id="UP000005955"/>
    </source>
</evidence>
<accession>F2CAN7</accession>
<protein>
    <submittedName>
        <fullName evidence="1">Uncharacterized protein</fullName>
    </submittedName>
</protein>
<sequence>MLESLRRKNRVEKVSTLFFIFSTKTKAACISKMELAQKIEK</sequence>
<gene>
    <name evidence="1" type="ORF">HMPREF9386_2243</name>
</gene>
<proteinExistence type="predicted"/>
<dbReference type="AlphaFoldDB" id="F2CAN7"/>
<reference evidence="1 2" key="1">
    <citation type="submission" date="2011-02" db="EMBL/GenBank/DDBJ databases">
        <authorList>
            <person name="Muzny D."/>
            <person name="Qin X."/>
            <person name="Deng J."/>
            <person name="Jiang H."/>
            <person name="Liu Y."/>
            <person name="Qu J."/>
            <person name="Song X.-Z."/>
            <person name="Zhang L."/>
            <person name="Thornton R."/>
            <person name="Coyle M."/>
            <person name="Francisco L."/>
            <person name="Jackson L."/>
            <person name="Javaid M."/>
            <person name="Korchina V."/>
            <person name="Kovar C."/>
            <person name="Mata R."/>
            <person name="Mathew T."/>
            <person name="Ngo R."/>
            <person name="Nguyen L."/>
            <person name="Nguyen N."/>
            <person name="Okwuonu G."/>
            <person name="Ongeri F."/>
            <person name="Pham C."/>
            <person name="Simmons D."/>
            <person name="Wilczek-Boney K."/>
            <person name="Hale W."/>
            <person name="Jakkamsetti A."/>
            <person name="Pham P."/>
            <person name="Ruth R."/>
            <person name="San Lucas F."/>
            <person name="Warren J."/>
            <person name="Zhang J."/>
            <person name="Zhao Z."/>
            <person name="Zhou C."/>
            <person name="Zhu D."/>
            <person name="Lee S."/>
            <person name="Bess C."/>
            <person name="Blankenburg K."/>
            <person name="Forbes L."/>
            <person name="Fu Q."/>
            <person name="Gubbala S."/>
            <person name="Hirani K."/>
            <person name="Jayaseelan J.C."/>
            <person name="Lara F."/>
            <person name="Munidasa M."/>
            <person name="Palculict T."/>
            <person name="Patil S."/>
            <person name="Pu L.-L."/>
            <person name="Saada N."/>
            <person name="Tang L."/>
            <person name="Weissenberger G."/>
            <person name="Zhu Y."/>
            <person name="Hemphill L."/>
            <person name="Shang Y."/>
            <person name="Youmans B."/>
            <person name="Ayvaz T."/>
            <person name="Ross M."/>
            <person name="Santibanez J."/>
            <person name="Aqrawi P."/>
            <person name="Gross S."/>
            <person name="Joshi V."/>
            <person name="Fowler G."/>
            <person name="Nazareth L."/>
            <person name="Reid J."/>
            <person name="Worley K."/>
            <person name="Petrosino J."/>
            <person name="Highlander S."/>
            <person name="Gibbs R."/>
        </authorList>
    </citation>
    <scope>NUCLEOTIDE SEQUENCE [LARGE SCALE GENOMIC DNA]</scope>
    <source>
        <strain evidence="1 2">SK330</strain>
    </source>
</reference>
<evidence type="ECO:0000313" key="1">
    <source>
        <dbReference type="EMBL" id="EGF12643.1"/>
    </source>
</evidence>
<dbReference type="Proteomes" id="UP000005955">
    <property type="component" value="Unassembled WGS sequence"/>
</dbReference>